<keyword evidence="3" id="KW-0378">Hydrolase</keyword>
<dbReference type="GO" id="GO:0016787">
    <property type="term" value="F:hydrolase activity"/>
    <property type="evidence" value="ECO:0007669"/>
    <property type="project" value="UniProtKB-KW"/>
</dbReference>
<evidence type="ECO:0000256" key="3">
    <source>
        <dbReference type="ARBA" id="ARBA00022801"/>
    </source>
</evidence>
<proteinExistence type="inferred from homology"/>
<protein>
    <submittedName>
        <fullName evidence="6">Gamma-glutamyltransferase</fullName>
    </submittedName>
</protein>
<evidence type="ECO:0000313" key="6">
    <source>
        <dbReference type="EMBL" id="BBE32388.1"/>
    </source>
</evidence>
<keyword evidence="4" id="KW-0865">Zymogen</keyword>
<feature type="chain" id="PRO_5041973485" evidence="5">
    <location>
        <begin position="28"/>
        <end position="602"/>
    </location>
</feature>
<dbReference type="EMBL" id="AP018711">
    <property type="protein sequence ID" value="BBE32388.1"/>
    <property type="molecule type" value="Genomic_DNA"/>
</dbReference>
<dbReference type="Gene3D" id="3.60.20.40">
    <property type="match status" value="1"/>
</dbReference>
<evidence type="ECO:0000256" key="5">
    <source>
        <dbReference type="SAM" id="SignalP"/>
    </source>
</evidence>
<dbReference type="AlphaFoldDB" id="A0AAD1D2Z6"/>
<dbReference type="GO" id="GO:0016740">
    <property type="term" value="F:transferase activity"/>
    <property type="evidence" value="ECO:0007669"/>
    <property type="project" value="UniProtKB-KW"/>
</dbReference>
<evidence type="ECO:0000256" key="4">
    <source>
        <dbReference type="ARBA" id="ARBA00023145"/>
    </source>
</evidence>
<dbReference type="InterPro" id="IPR051792">
    <property type="entry name" value="GGT_bact"/>
</dbReference>
<dbReference type="PANTHER" id="PTHR43199:SF1">
    <property type="entry name" value="GLUTATHIONE HYDROLASE PROENZYME"/>
    <property type="match status" value="1"/>
</dbReference>
<organism evidence="6 7">
    <name type="scientific">Sphingosinicella microcystinivorans</name>
    <dbReference type="NCBI Taxonomy" id="335406"/>
    <lineage>
        <taxon>Bacteria</taxon>
        <taxon>Pseudomonadati</taxon>
        <taxon>Pseudomonadota</taxon>
        <taxon>Alphaproteobacteria</taxon>
        <taxon>Sphingomonadales</taxon>
        <taxon>Sphingosinicellaceae</taxon>
        <taxon>Sphingosinicella</taxon>
    </lineage>
</organism>
<evidence type="ECO:0000256" key="1">
    <source>
        <dbReference type="ARBA" id="ARBA00009381"/>
    </source>
</evidence>
<dbReference type="KEGG" id="smic:SmB9_00460"/>
<feature type="signal peptide" evidence="5">
    <location>
        <begin position="1"/>
        <end position="27"/>
    </location>
</feature>
<gene>
    <name evidence="6" type="primary">ggt_1</name>
    <name evidence="6" type="ORF">SmB9_00460</name>
</gene>
<sequence>MEIDRRNATTLIAGSIAALAVPKPAYAAPSLARTNLSPALWPANEYKRFMRAQLHDRTAAGSAMGTGGAVTVAYNGLAARAGLEALKQGGSAVDAAMTTALTQIALTAGAPVSYFGIQSLVYYEAKTEKIYTMNAEWNTVANERDPLSIPGGLDLSSEAGRRGSGAPSGRTALVGGFMKGVEAAHRRFGRLPFASLFDPAIFIAEDGMPVSRELADQFRFRHDDLARLPDTRATFLKPDGSAYQAGEIFKQPALAETLRRVASVGSDYMYGGPWGRKLVRAVRANGGKMTLEDLQRYEAIWADPISASLAGGYSVFTNPWPNSGGTALIEAQNLAVVSGLADGPHWTSDGDALRKVLDICNMGYVSELPAAVVAAAFPGLDMSPDARITMKHAEALWARIKSGTQLVPFAKNTVRHSDDVVAIDKDGNIAAITLSINSVIWGKTCIVIDGITIGDPGSFQQQAIAATGPGKRLPAITETGILMKGGHPVIGFASMGAGLHLRTFQCLQNVTAFGMNVEQAINTADLFAPGLDLKTMQQTVHVPQGRFNPLVLDATGYSWKELPMSEARPGGEGKWVAISRNPDTGLLHAASHNRSNSDAVAF</sequence>
<dbReference type="PRINTS" id="PR01210">
    <property type="entry name" value="GGTRANSPTASE"/>
</dbReference>
<dbReference type="SUPFAM" id="SSF56235">
    <property type="entry name" value="N-terminal nucleophile aminohydrolases (Ntn hydrolases)"/>
    <property type="match status" value="1"/>
</dbReference>
<dbReference type="RefSeq" id="WP_121050072.1">
    <property type="nucleotide sequence ID" value="NZ_AP018711.1"/>
</dbReference>
<name>A0AAD1D2Z6_SPHMI</name>
<evidence type="ECO:0000256" key="2">
    <source>
        <dbReference type="ARBA" id="ARBA00022679"/>
    </source>
</evidence>
<dbReference type="Proteomes" id="UP000275727">
    <property type="component" value="Chromosome"/>
</dbReference>
<keyword evidence="2" id="KW-0808">Transferase</keyword>
<dbReference type="InterPro" id="IPR029055">
    <property type="entry name" value="Ntn_hydrolases_N"/>
</dbReference>
<evidence type="ECO:0000313" key="7">
    <source>
        <dbReference type="Proteomes" id="UP000275727"/>
    </source>
</evidence>
<comment type="similarity">
    <text evidence="1">Belongs to the gamma-glutamyltransferase family.</text>
</comment>
<keyword evidence="5" id="KW-0732">Signal</keyword>
<accession>A0AAD1D2Z6</accession>
<dbReference type="PANTHER" id="PTHR43199">
    <property type="entry name" value="GLUTATHIONE HYDROLASE"/>
    <property type="match status" value="1"/>
</dbReference>
<dbReference type="InterPro" id="IPR043137">
    <property type="entry name" value="GGT_ssub_C"/>
</dbReference>
<dbReference type="Pfam" id="PF01019">
    <property type="entry name" value="G_glu_transpept"/>
    <property type="match status" value="1"/>
</dbReference>
<reference evidence="6 7" key="1">
    <citation type="submission" date="2018-06" db="EMBL/GenBank/DDBJ databases">
        <title>Complete Genome Sequence of the Microcystin-Degrading Bacterium Sphingosinicella microcystinivorans Strain B-9.</title>
        <authorList>
            <person name="Jin H."/>
            <person name="Nishizawa T."/>
            <person name="Guo Y."/>
            <person name="Nishizawa A."/>
            <person name="Park H."/>
            <person name="Kato H."/>
            <person name="Tsuji K."/>
            <person name="Harada K."/>
        </authorList>
    </citation>
    <scope>NUCLEOTIDE SEQUENCE [LARGE SCALE GENOMIC DNA]</scope>
    <source>
        <strain evidence="6 7">B9</strain>
    </source>
</reference>